<dbReference type="Proteomes" id="UP000887580">
    <property type="component" value="Unplaced"/>
</dbReference>
<protein>
    <submittedName>
        <fullName evidence="2">G protein-coupled receptor</fullName>
    </submittedName>
</protein>
<name>A0AC35FJH5_9BILA</name>
<reference evidence="2" key="1">
    <citation type="submission" date="2022-11" db="UniProtKB">
        <authorList>
            <consortium name="WormBaseParasite"/>
        </authorList>
    </citation>
    <scope>IDENTIFICATION</scope>
</reference>
<proteinExistence type="predicted"/>
<organism evidence="1 2">
    <name type="scientific">Panagrolaimus sp. PS1159</name>
    <dbReference type="NCBI Taxonomy" id="55785"/>
    <lineage>
        <taxon>Eukaryota</taxon>
        <taxon>Metazoa</taxon>
        <taxon>Ecdysozoa</taxon>
        <taxon>Nematoda</taxon>
        <taxon>Chromadorea</taxon>
        <taxon>Rhabditida</taxon>
        <taxon>Tylenchina</taxon>
        <taxon>Panagrolaimomorpha</taxon>
        <taxon>Panagrolaimoidea</taxon>
        <taxon>Panagrolaimidae</taxon>
        <taxon>Panagrolaimus</taxon>
    </lineage>
</organism>
<accession>A0AC35FJH5</accession>
<sequence length="161" mass="18174">MTDFWLNEYPDGPIFVAAETQSLSMLIPLGVILFTTSFSYALVLIFSYKITHKLNEHASLYPNTKIMHKQLNITLIIQALGPFLTGNMPVICLLVMIAFNFESQYPLLCCSFLLGWVPCVSPLAAIFIITPYRKRVKQIFLLTALSTALTPVKNNQWCNPI</sequence>
<dbReference type="WBParaSite" id="PS1159_v2.g18179.t1">
    <property type="protein sequence ID" value="PS1159_v2.g18179.t1"/>
    <property type="gene ID" value="PS1159_v2.g18179"/>
</dbReference>
<evidence type="ECO:0000313" key="1">
    <source>
        <dbReference type="Proteomes" id="UP000887580"/>
    </source>
</evidence>
<evidence type="ECO:0000313" key="2">
    <source>
        <dbReference type="WBParaSite" id="PS1159_v2.g18179.t1"/>
    </source>
</evidence>